<keyword evidence="8 12" id="KW-1133">Transmembrane helix</keyword>
<evidence type="ECO:0000256" key="2">
    <source>
        <dbReference type="ARBA" id="ARBA00006996"/>
    </source>
</evidence>
<accession>A0AA42AXT3</accession>
<dbReference type="AlphaFoldDB" id="A0AA42AXT3"/>
<dbReference type="GO" id="GO:0005783">
    <property type="term" value="C:endoplasmic reticulum"/>
    <property type="evidence" value="ECO:0007669"/>
    <property type="project" value="TreeGrafter"/>
</dbReference>
<dbReference type="GO" id="GO:0008289">
    <property type="term" value="F:lipid binding"/>
    <property type="evidence" value="ECO:0007669"/>
    <property type="project" value="UniProtKB-KW"/>
</dbReference>
<dbReference type="PANTHER" id="PTHR10774:SF190">
    <property type="entry name" value="C2 CALCIUM_LIPID-BINDING ENDONUCLEASE_EXONUCLEASE_PHOSPHATASE-RELATED"/>
    <property type="match status" value="1"/>
</dbReference>
<dbReference type="Pfam" id="PF17047">
    <property type="entry name" value="SMP_LBD"/>
    <property type="match status" value="1"/>
</dbReference>
<comment type="subcellular location">
    <subcellularLocation>
        <location evidence="1">Membrane</location>
        <topology evidence="1">Single-pass membrane protein</topology>
    </subcellularLocation>
</comment>
<evidence type="ECO:0000256" key="5">
    <source>
        <dbReference type="ARBA" id="ARBA00022723"/>
    </source>
</evidence>
<feature type="domain" description="SMP-LTD" evidence="14">
    <location>
        <begin position="65"/>
        <end position="248"/>
    </location>
</feature>
<dbReference type="GO" id="GO:0016020">
    <property type="term" value="C:membrane"/>
    <property type="evidence" value="ECO:0007669"/>
    <property type="project" value="UniProtKB-SubCell"/>
</dbReference>
<proteinExistence type="inferred from homology"/>
<evidence type="ECO:0000256" key="11">
    <source>
        <dbReference type="ARBA" id="ARBA00023136"/>
    </source>
</evidence>
<evidence type="ECO:0000256" key="9">
    <source>
        <dbReference type="ARBA" id="ARBA00023055"/>
    </source>
</evidence>
<keyword evidence="5" id="KW-0479">Metal-binding</keyword>
<comment type="caution">
    <text evidence="15">The sequence shown here is derived from an EMBL/GenBank/DDBJ whole genome shotgun (WGS) entry which is preliminary data.</text>
</comment>
<dbReference type="InterPro" id="IPR035892">
    <property type="entry name" value="C2_domain_sf"/>
</dbReference>
<dbReference type="SMART" id="SM00239">
    <property type="entry name" value="C2"/>
    <property type="match status" value="1"/>
</dbReference>
<dbReference type="InterPro" id="IPR031468">
    <property type="entry name" value="SMP_LBD"/>
</dbReference>
<dbReference type="CDD" id="cd21677">
    <property type="entry name" value="SMP_SYT"/>
    <property type="match status" value="1"/>
</dbReference>
<dbReference type="SUPFAM" id="SSF49562">
    <property type="entry name" value="C2 domain (Calcium/lipid-binding domain, CaLB)"/>
    <property type="match status" value="1"/>
</dbReference>
<sequence length="487" mass="54136">MVFAELIMGILFGIALMAGWCYMMVRRSINRVAKAVDIKFLGSLSRDDVKKICGEKYPGWISFPVYEQVKWLNKQLSYVWPFIGNSAAMAILQSVEPLLKQYLPTGITSIKFNELWLGNVAPRIDGVRVQNLKKGQITMDIDFQYGGDLSIILAIEAALVPSIHRELTDLRVSTVIRVIFQLSEEIPCISAVAVALLSEPKPRIAYQLKAVEGNLAAIPGLSSIIDYTVNSVVTDMLQWPRRIVIPICGMPVDTSDLELKPRGKLSVTVIKANDLKNMDWIGISDPYAVVYIRPLFKVKTKAIPSNCNPVWDQTFELIVEDRETQWLILEVYDKNVTRDERLGVAKVPLIDLEPGNPKKISLRLLPSLDMLRIKDKKDRGTITIKVVYFEFSKEEQIAAFEEEKRILEERRTLKDAGVIGSITNAIGSGVGFVGSSIGAGVGHVGTWIGTGVGIVRSGLGAVGRGIIKKGRFMSITGQWCSSKRERQ</sequence>
<protein>
    <submittedName>
        <fullName evidence="15">Uncharacterized protein</fullName>
    </submittedName>
</protein>
<dbReference type="GO" id="GO:0046872">
    <property type="term" value="F:metal ion binding"/>
    <property type="evidence" value="ECO:0007669"/>
    <property type="project" value="UniProtKB-KW"/>
</dbReference>
<gene>
    <name evidence="15" type="ORF">MKW94_001272</name>
</gene>
<evidence type="ECO:0000256" key="7">
    <source>
        <dbReference type="ARBA" id="ARBA00022837"/>
    </source>
</evidence>
<evidence type="ECO:0000313" key="15">
    <source>
        <dbReference type="EMBL" id="MCL7043021.1"/>
    </source>
</evidence>
<keyword evidence="9" id="KW-0445">Lipid transport</keyword>
<organism evidence="15 16">
    <name type="scientific">Papaver nudicaule</name>
    <name type="common">Iceland poppy</name>
    <dbReference type="NCBI Taxonomy" id="74823"/>
    <lineage>
        <taxon>Eukaryota</taxon>
        <taxon>Viridiplantae</taxon>
        <taxon>Streptophyta</taxon>
        <taxon>Embryophyta</taxon>
        <taxon>Tracheophyta</taxon>
        <taxon>Spermatophyta</taxon>
        <taxon>Magnoliopsida</taxon>
        <taxon>Ranunculales</taxon>
        <taxon>Papaveraceae</taxon>
        <taxon>Papaveroideae</taxon>
        <taxon>Papaver</taxon>
    </lineage>
</organism>
<comment type="similarity">
    <text evidence="2">Belongs to the synaptotagmin family.</text>
</comment>
<dbReference type="InterPro" id="IPR039010">
    <property type="entry name" value="Synaptotagmin_SMP"/>
</dbReference>
<evidence type="ECO:0000259" key="13">
    <source>
        <dbReference type="PROSITE" id="PS50004"/>
    </source>
</evidence>
<dbReference type="InterPro" id="IPR000008">
    <property type="entry name" value="C2_dom"/>
</dbReference>
<dbReference type="GO" id="GO:0006869">
    <property type="term" value="P:lipid transport"/>
    <property type="evidence" value="ECO:0007669"/>
    <property type="project" value="UniProtKB-KW"/>
</dbReference>
<dbReference type="Gene3D" id="2.60.40.150">
    <property type="entry name" value="C2 domain"/>
    <property type="match status" value="1"/>
</dbReference>
<keyword evidence="10" id="KW-0446">Lipid-binding</keyword>
<keyword evidence="11 12" id="KW-0472">Membrane</keyword>
<reference evidence="15" key="1">
    <citation type="submission" date="2022-03" db="EMBL/GenBank/DDBJ databases">
        <title>A functionally conserved STORR gene fusion in Papaver species that diverged 16.8 million years ago.</title>
        <authorList>
            <person name="Catania T."/>
        </authorList>
    </citation>
    <scope>NUCLEOTIDE SEQUENCE</scope>
    <source>
        <strain evidence="15">S-191538</strain>
    </source>
</reference>
<feature type="transmembrane region" description="Helical" evidence="12">
    <location>
        <begin position="6"/>
        <end position="25"/>
    </location>
</feature>
<evidence type="ECO:0000313" key="16">
    <source>
        <dbReference type="Proteomes" id="UP001177140"/>
    </source>
</evidence>
<dbReference type="PROSITE" id="PS51847">
    <property type="entry name" value="SMP"/>
    <property type="match status" value="1"/>
</dbReference>
<dbReference type="InterPro" id="IPR045050">
    <property type="entry name" value="Synaptotagmin_plant"/>
</dbReference>
<keyword evidence="4 12" id="KW-0812">Transmembrane</keyword>
<dbReference type="EMBL" id="JAJJMA010242157">
    <property type="protein sequence ID" value="MCL7043021.1"/>
    <property type="molecule type" value="Genomic_DNA"/>
</dbReference>
<dbReference type="CDD" id="cd00030">
    <property type="entry name" value="C2"/>
    <property type="match status" value="1"/>
</dbReference>
<keyword evidence="3" id="KW-0813">Transport</keyword>
<keyword evidence="7" id="KW-0106">Calcium</keyword>
<evidence type="ECO:0000256" key="6">
    <source>
        <dbReference type="ARBA" id="ARBA00022737"/>
    </source>
</evidence>
<evidence type="ECO:0000256" key="1">
    <source>
        <dbReference type="ARBA" id="ARBA00004167"/>
    </source>
</evidence>
<evidence type="ECO:0000256" key="3">
    <source>
        <dbReference type="ARBA" id="ARBA00022448"/>
    </source>
</evidence>
<keyword evidence="6" id="KW-0677">Repeat</keyword>
<dbReference type="PANTHER" id="PTHR10774">
    <property type="entry name" value="EXTENDED SYNAPTOTAGMIN-RELATED"/>
    <property type="match status" value="1"/>
</dbReference>
<keyword evidence="16" id="KW-1185">Reference proteome</keyword>
<evidence type="ECO:0000256" key="10">
    <source>
        <dbReference type="ARBA" id="ARBA00023121"/>
    </source>
</evidence>
<evidence type="ECO:0000256" key="4">
    <source>
        <dbReference type="ARBA" id="ARBA00022692"/>
    </source>
</evidence>
<evidence type="ECO:0000256" key="12">
    <source>
        <dbReference type="SAM" id="Phobius"/>
    </source>
</evidence>
<evidence type="ECO:0000259" key="14">
    <source>
        <dbReference type="PROSITE" id="PS51847"/>
    </source>
</evidence>
<feature type="domain" description="C2" evidence="13">
    <location>
        <begin position="246"/>
        <end position="364"/>
    </location>
</feature>
<dbReference type="Proteomes" id="UP001177140">
    <property type="component" value="Unassembled WGS sequence"/>
</dbReference>
<evidence type="ECO:0000256" key="8">
    <source>
        <dbReference type="ARBA" id="ARBA00022989"/>
    </source>
</evidence>
<dbReference type="PROSITE" id="PS50004">
    <property type="entry name" value="C2"/>
    <property type="match status" value="1"/>
</dbReference>
<dbReference type="Pfam" id="PF00168">
    <property type="entry name" value="C2"/>
    <property type="match status" value="1"/>
</dbReference>
<name>A0AA42AXT3_PAPNU</name>